<dbReference type="NCBIfam" id="TIGR00252">
    <property type="entry name" value="YraN family protein"/>
    <property type="match status" value="1"/>
</dbReference>
<sequence length="119" mass="13460">MSSTREKGVCGENRAAEFLVSKGYKIIDRNFRNRGGEIDIIAFKEETLVFVEVKTLPNGSPELLAHELGYSKQNKIIKTAKCYLQKHRQYSNAYVRFDVLALDVPGLESVHHIVSAFSE</sequence>
<accession>A0A7T3REN8</accession>
<dbReference type="SUPFAM" id="SSF52980">
    <property type="entry name" value="Restriction endonuclease-like"/>
    <property type="match status" value="1"/>
</dbReference>
<dbReference type="InterPro" id="IPR011856">
    <property type="entry name" value="tRNA_endonuc-like_dom_sf"/>
</dbReference>
<evidence type="ECO:0000313" key="4">
    <source>
        <dbReference type="Proteomes" id="UP000595224"/>
    </source>
</evidence>
<dbReference type="AlphaFoldDB" id="A0A7T3REN8"/>
<dbReference type="Gene3D" id="3.40.1350.10">
    <property type="match status" value="1"/>
</dbReference>
<dbReference type="CDD" id="cd20736">
    <property type="entry name" value="PoNe_Nuclease"/>
    <property type="match status" value="1"/>
</dbReference>
<dbReference type="EMBL" id="CP064936">
    <property type="protein sequence ID" value="QQA01637.1"/>
    <property type="molecule type" value="Genomic_DNA"/>
</dbReference>
<evidence type="ECO:0000313" key="3">
    <source>
        <dbReference type="EMBL" id="QQA01637.1"/>
    </source>
</evidence>
<dbReference type="PANTHER" id="PTHR34039:SF1">
    <property type="entry name" value="UPF0102 PROTEIN YRAN"/>
    <property type="match status" value="1"/>
</dbReference>
<dbReference type="InterPro" id="IPR011335">
    <property type="entry name" value="Restrct_endonuc-II-like"/>
</dbReference>
<reference evidence="3 4" key="1">
    <citation type="submission" date="2020-11" db="EMBL/GenBank/DDBJ databases">
        <title>Treponema Peruensis nv. sp., first commensal Treponema isolated from human feces.</title>
        <authorList>
            <person name="Belkhou C."/>
            <person name="Raes J."/>
        </authorList>
    </citation>
    <scope>NUCLEOTIDE SEQUENCE [LARGE SCALE GENOMIC DNA]</scope>
    <source>
        <strain evidence="3 4">RCC2812</strain>
    </source>
</reference>
<evidence type="ECO:0000256" key="2">
    <source>
        <dbReference type="HAMAP-Rule" id="MF_00048"/>
    </source>
</evidence>
<organism evidence="3 4">
    <name type="scientific">Treponema peruense</name>
    <dbReference type="NCBI Taxonomy" id="2787628"/>
    <lineage>
        <taxon>Bacteria</taxon>
        <taxon>Pseudomonadati</taxon>
        <taxon>Spirochaetota</taxon>
        <taxon>Spirochaetia</taxon>
        <taxon>Spirochaetales</taxon>
        <taxon>Treponemataceae</taxon>
        <taxon>Treponema</taxon>
    </lineage>
</organism>
<proteinExistence type="inferred from homology"/>
<dbReference type="RefSeq" id="WP_198443176.1">
    <property type="nucleotide sequence ID" value="NZ_CBCSHE010000011.1"/>
</dbReference>
<dbReference type="HAMAP" id="MF_00048">
    <property type="entry name" value="UPF0102"/>
    <property type="match status" value="1"/>
</dbReference>
<evidence type="ECO:0000256" key="1">
    <source>
        <dbReference type="ARBA" id="ARBA00006738"/>
    </source>
</evidence>
<name>A0A7T3REN8_9SPIR</name>
<keyword evidence="4" id="KW-1185">Reference proteome</keyword>
<dbReference type="KEGG" id="tper:IWA51_03230"/>
<comment type="similarity">
    <text evidence="1 2">Belongs to the UPF0102 family.</text>
</comment>
<dbReference type="NCBIfam" id="NF009150">
    <property type="entry name" value="PRK12497.1-3"/>
    <property type="match status" value="1"/>
</dbReference>
<dbReference type="PANTHER" id="PTHR34039">
    <property type="entry name" value="UPF0102 PROTEIN YRAN"/>
    <property type="match status" value="1"/>
</dbReference>
<dbReference type="Pfam" id="PF02021">
    <property type="entry name" value="UPF0102"/>
    <property type="match status" value="1"/>
</dbReference>
<protein>
    <recommendedName>
        <fullName evidence="2">UPF0102 protein IWA51_03230</fullName>
    </recommendedName>
</protein>
<dbReference type="InterPro" id="IPR003509">
    <property type="entry name" value="UPF0102_YraN-like"/>
</dbReference>
<dbReference type="Proteomes" id="UP000595224">
    <property type="component" value="Chromosome"/>
</dbReference>
<dbReference type="GO" id="GO:0003676">
    <property type="term" value="F:nucleic acid binding"/>
    <property type="evidence" value="ECO:0007669"/>
    <property type="project" value="InterPro"/>
</dbReference>
<gene>
    <name evidence="3" type="ORF">IWA51_03230</name>
</gene>